<evidence type="ECO:0000259" key="1">
    <source>
        <dbReference type="Pfam" id="PF01656"/>
    </source>
</evidence>
<dbReference type="Gene3D" id="3.40.50.300">
    <property type="entry name" value="P-loop containing nucleotide triphosphate hydrolases"/>
    <property type="match status" value="1"/>
</dbReference>
<evidence type="ECO:0000313" key="2">
    <source>
        <dbReference type="EMBL" id="MDQ0444865.1"/>
    </source>
</evidence>
<dbReference type="InterPro" id="IPR027417">
    <property type="entry name" value="P-loop_NTPase"/>
</dbReference>
<dbReference type="PIRSF" id="PIRSF009320">
    <property type="entry name" value="Nuc_binding_HP_1000"/>
    <property type="match status" value="1"/>
</dbReference>
<reference evidence="2 3" key="1">
    <citation type="submission" date="2023-07" db="EMBL/GenBank/DDBJ databases">
        <title>Genomic Encyclopedia of Type Strains, Phase IV (KMG-IV): sequencing the most valuable type-strain genomes for metagenomic binning, comparative biology and taxonomic classification.</title>
        <authorList>
            <person name="Goeker M."/>
        </authorList>
    </citation>
    <scope>NUCLEOTIDE SEQUENCE [LARGE SCALE GENOMIC DNA]</scope>
    <source>
        <strain evidence="2 3">DSM 19562</strain>
    </source>
</reference>
<evidence type="ECO:0000313" key="3">
    <source>
        <dbReference type="Proteomes" id="UP001236369"/>
    </source>
</evidence>
<dbReference type="RefSeq" id="WP_238247116.1">
    <property type="nucleotide sequence ID" value="NZ_BPQX01000003.1"/>
</dbReference>
<comment type="caution">
    <text evidence="2">The sequence shown here is derived from an EMBL/GenBank/DDBJ whole genome shotgun (WGS) entry which is preliminary data.</text>
</comment>
<dbReference type="InterPro" id="IPR050678">
    <property type="entry name" value="DNA_Partitioning_ATPase"/>
</dbReference>
<dbReference type="CDD" id="cd02042">
    <property type="entry name" value="ParAB_family"/>
    <property type="match status" value="1"/>
</dbReference>
<organism evidence="2 3">
    <name type="scientific">Methylobacterium persicinum</name>
    <dbReference type="NCBI Taxonomy" id="374426"/>
    <lineage>
        <taxon>Bacteria</taxon>
        <taxon>Pseudomonadati</taxon>
        <taxon>Pseudomonadota</taxon>
        <taxon>Alphaproteobacteria</taxon>
        <taxon>Hyphomicrobiales</taxon>
        <taxon>Methylobacteriaceae</taxon>
        <taxon>Methylobacterium</taxon>
    </lineage>
</organism>
<dbReference type="SUPFAM" id="SSF52540">
    <property type="entry name" value="P-loop containing nucleoside triphosphate hydrolases"/>
    <property type="match status" value="1"/>
</dbReference>
<gene>
    <name evidence="2" type="ORF">QO016_004390</name>
</gene>
<dbReference type="PANTHER" id="PTHR13696:SF96">
    <property type="entry name" value="COBQ_COBB_MIND_PARA NUCLEOTIDE BINDING DOMAIN-CONTAINING PROTEIN"/>
    <property type="match status" value="1"/>
</dbReference>
<dbReference type="PANTHER" id="PTHR13696">
    <property type="entry name" value="P-LOOP CONTAINING NUCLEOSIDE TRIPHOSPHATE HYDROLASE"/>
    <property type="match status" value="1"/>
</dbReference>
<protein>
    <submittedName>
        <fullName evidence="2">Chromosome partitioning protein</fullName>
    </submittedName>
</protein>
<dbReference type="Pfam" id="PF01656">
    <property type="entry name" value="CbiA"/>
    <property type="match status" value="1"/>
</dbReference>
<dbReference type="InterPro" id="IPR002586">
    <property type="entry name" value="CobQ/CobB/MinD/ParA_Nub-bd_dom"/>
</dbReference>
<proteinExistence type="predicted"/>
<keyword evidence="3" id="KW-1185">Reference proteome</keyword>
<sequence length="210" mass="22451">MAKVITLAARKGGSGKSTIAASLAVAAHQAGEGVVILDLDPQRSLKDWHDRRELPGIHYREDDADTLADRLARIHAHAATTLVVIDTAGDFSPAVTAALSASDLTIVPVKPSLVDITAVQRTVEGLRTLKRKHAFVVSQAMPTAPARVEEAARILVRTAPLAQAIISTRADYLDAMMMGQGVTEYAPTGRAAEEIRALWTWAKDELEAGE</sequence>
<name>A0ABU0HT37_9HYPH</name>
<dbReference type="EMBL" id="JAUSVV010000017">
    <property type="protein sequence ID" value="MDQ0444865.1"/>
    <property type="molecule type" value="Genomic_DNA"/>
</dbReference>
<feature type="domain" description="CobQ/CobB/MinD/ParA nucleotide binding" evidence="1">
    <location>
        <begin position="5"/>
        <end position="127"/>
    </location>
</feature>
<dbReference type="Proteomes" id="UP001236369">
    <property type="component" value="Unassembled WGS sequence"/>
</dbReference>
<accession>A0ABU0HT37</accession>